<dbReference type="InParanoid" id="A0A1D6JA04"/>
<reference evidence="1" key="1">
    <citation type="submission" date="2015-12" db="EMBL/GenBank/DDBJ databases">
        <title>Update maize B73 reference genome by single molecule sequencing technologies.</title>
        <authorList>
            <consortium name="Maize Genome Sequencing Project"/>
            <person name="Ware D."/>
        </authorList>
    </citation>
    <scope>NUCLEOTIDE SEQUENCE</scope>
    <source>
        <tissue evidence="1">Seedling</tissue>
    </source>
</reference>
<organism evidence="1">
    <name type="scientific">Zea mays</name>
    <name type="common">Maize</name>
    <dbReference type="NCBI Taxonomy" id="4577"/>
    <lineage>
        <taxon>Eukaryota</taxon>
        <taxon>Viridiplantae</taxon>
        <taxon>Streptophyta</taxon>
        <taxon>Embryophyta</taxon>
        <taxon>Tracheophyta</taxon>
        <taxon>Spermatophyta</taxon>
        <taxon>Magnoliopsida</taxon>
        <taxon>Liliopsida</taxon>
        <taxon>Poales</taxon>
        <taxon>Poaceae</taxon>
        <taxon>PACMAD clade</taxon>
        <taxon>Panicoideae</taxon>
        <taxon>Andropogonodae</taxon>
        <taxon>Andropogoneae</taxon>
        <taxon>Tripsacinae</taxon>
        <taxon>Zea</taxon>
    </lineage>
</organism>
<sequence length="39" mass="4779">MVDMLLHDMWMYLLEGDKFNDFSNQDTFIWHEVNIPYAV</sequence>
<name>A0A1D6JA04_MAIZE</name>
<accession>A0A1D6JA04</accession>
<evidence type="ECO:0000313" key="1">
    <source>
        <dbReference type="EMBL" id="AQK44727.1"/>
    </source>
</evidence>
<protein>
    <submittedName>
        <fullName evidence="1">Transmembrane CLPTM1 family protein</fullName>
    </submittedName>
</protein>
<gene>
    <name evidence="1" type="ORF">ZEAMMB73_Zm00001d025828</name>
</gene>
<dbReference type="AlphaFoldDB" id="A0A1D6JA04"/>
<keyword evidence="1" id="KW-0812">Transmembrane</keyword>
<keyword evidence="1" id="KW-0472">Membrane</keyword>
<dbReference type="STRING" id="4577.A0A1D6JA04"/>
<dbReference type="EMBL" id="CM000786">
    <property type="protein sequence ID" value="AQK44727.1"/>
    <property type="molecule type" value="Genomic_DNA"/>
</dbReference>
<proteinExistence type="predicted"/>